<dbReference type="GO" id="GO:0030313">
    <property type="term" value="C:cell envelope"/>
    <property type="evidence" value="ECO:0007669"/>
    <property type="project" value="UniProtKB-SubCell"/>
</dbReference>
<sequence length="404" mass="45625">MTKATLFFGALLGATLGNPAPKFTITGKVDGGQEGTKIYLRYADVGFAQRKNLDSAVLHNGSFTITGDASSPRFCEILFRDAKAHPSATYEDKIISVFVENSNIKIDAVYDSLGIELDGWRGQKHGFVKVSGSRSHDAYMAYDEVERSYSKRENELFDEYIKIINAKDDADMEERYHKGVPVTVQLDEAAAVDNDFNMRYIQNHTPDAVNAYIATSFLRSSDITTTQVDSLIRYFELSKDNGYLVSHFKEIAPGYQRTALGSEVLDMRFTDSSGKAHALRDYIGKGKYVMLECWASWCGPCRADIPHLKSMYRDFHPQGFEIISVSLDNVKDKWLKALDQEKMPWLQLSDLHAFDGGLPKAYHINAIPHCLLFDPQGKLITLNMRGSWMNRRLQEMYGDHFSKG</sequence>
<dbReference type="GO" id="GO:0017004">
    <property type="term" value="P:cytochrome complex assembly"/>
    <property type="evidence" value="ECO:0007669"/>
    <property type="project" value="UniProtKB-KW"/>
</dbReference>
<dbReference type="OrthoDB" id="9794348at2"/>
<keyword evidence="7" id="KW-1185">Reference proteome</keyword>
<dbReference type="PANTHER" id="PTHR42852:SF6">
    <property type="entry name" value="THIOL:DISULFIDE INTERCHANGE PROTEIN DSBE"/>
    <property type="match status" value="1"/>
</dbReference>
<dbReference type="PROSITE" id="PS00194">
    <property type="entry name" value="THIOREDOXIN_1"/>
    <property type="match status" value="1"/>
</dbReference>
<evidence type="ECO:0000256" key="3">
    <source>
        <dbReference type="ARBA" id="ARBA00023157"/>
    </source>
</evidence>
<evidence type="ECO:0000313" key="7">
    <source>
        <dbReference type="Proteomes" id="UP000244450"/>
    </source>
</evidence>
<dbReference type="Pfam" id="PF14289">
    <property type="entry name" value="DUF4369"/>
    <property type="match status" value="1"/>
</dbReference>
<dbReference type="Proteomes" id="UP000244450">
    <property type="component" value="Unassembled WGS sequence"/>
</dbReference>
<dbReference type="CDD" id="cd02966">
    <property type="entry name" value="TlpA_like_family"/>
    <property type="match status" value="1"/>
</dbReference>
<proteinExistence type="predicted"/>
<keyword evidence="2" id="KW-0201">Cytochrome c-type biogenesis</keyword>
<accession>A0A2T7BLV5</accession>
<evidence type="ECO:0000256" key="1">
    <source>
        <dbReference type="ARBA" id="ARBA00004196"/>
    </source>
</evidence>
<keyword evidence="4" id="KW-0676">Redox-active center</keyword>
<dbReference type="RefSeq" id="WP_108685291.1">
    <property type="nucleotide sequence ID" value="NZ_QCYK01000001.1"/>
</dbReference>
<evidence type="ECO:0000256" key="2">
    <source>
        <dbReference type="ARBA" id="ARBA00022748"/>
    </source>
</evidence>
<feature type="domain" description="Thioredoxin" evidence="5">
    <location>
        <begin position="258"/>
        <end position="402"/>
    </location>
</feature>
<reference evidence="6 7" key="1">
    <citation type="submission" date="2018-04" db="EMBL/GenBank/DDBJ databases">
        <title>Chitinophaga fuyangensis sp. nov., isolated from soil in a chemical factory.</title>
        <authorList>
            <person name="Chen K."/>
        </authorList>
    </citation>
    <scope>NUCLEOTIDE SEQUENCE [LARGE SCALE GENOMIC DNA]</scope>
    <source>
        <strain evidence="6 7">LY-1</strain>
    </source>
</reference>
<dbReference type="SUPFAM" id="SSF52833">
    <property type="entry name" value="Thioredoxin-like"/>
    <property type="match status" value="1"/>
</dbReference>
<dbReference type="Pfam" id="PF00578">
    <property type="entry name" value="AhpC-TSA"/>
    <property type="match status" value="1"/>
</dbReference>
<comment type="subcellular location">
    <subcellularLocation>
        <location evidence="1">Cell envelope</location>
    </subcellularLocation>
</comment>
<comment type="caution">
    <text evidence="6">The sequence shown here is derived from an EMBL/GenBank/DDBJ whole genome shotgun (WGS) entry which is preliminary data.</text>
</comment>
<dbReference type="InterPro" id="IPR036249">
    <property type="entry name" value="Thioredoxin-like_sf"/>
</dbReference>
<evidence type="ECO:0000256" key="4">
    <source>
        <dbReference type="ARBA" id="ARBA00023284"/>
    </source>
</evidence>
<dbReference type="GO" id="GO:0016491">
    <property type="term" value="F:oxidoreductase activity"/>
    <property type="evidence" value="ECO:0007669"/>
    <property type="project" value="InterPro"/>
</dbReference>
<dbReference type="PANTHER" id="PTHR42852">
    <property type="entry name" value="THIOL:DISULFIDE INTERCHANGE PROTEIN DSBE"/>
    <property type="match status" value="1"/>
</dbReference>
<evidence type="ECO:0000259" key="5">
    <source>
        <dbReference type="PROSITE" id="PS51352"/>
    </source>
</evidence>
<dbReference type="Gene3D" id="3.40.30.10">
    <property type="entry name" value="Glutaredoxin"/>
    <property type="match status" value="1"/>
</dbReference>
<dbReference type="InterPro" id="IPR000866">
    <property type="entry name" value="AhpC/TSA"/>
</dbReference>
<dbReference type="InterPro" id="IPR017937">
    <property type="entry name" value="Thioredoxin_CS"/>
</dbReference>
<dbReference type="AlphaFoldDB" id="A0A2T7BLV5"/>
<keyword evidence="3" id="KW-1015">Disulfide bond</keyword>
<evidence type="ECO:0000313" key="6">
    <source>
        <dbReference type="EMBL" id="PUZ28652.1"/>
    </source>
</evidence>
<gene>
    <name evidence="6" type="ORF">DCC81_03985</name>
</gene>
<protein>
    <recommendedName>
        <fullName evidence="5">Thioredoxin domain-containing protein</fullName>
    </recommendedName>
</protein>
<organism evidence="6 7">
    <name type="scientific">Chitinophaga parva</name>
    <dbReference type="NCBI Taxonomy" id="2169414"/>
    <lineage>
        <taxon>Bacteria</taxon>
        <taxon>Pseudomonadati</taxon>
        <taxon>Bacteroidota</taxon>
        <taxon>Chitinophagia</taxon>
        <taxon>Chitinophagales</taxon>
        <taxon>Chitinophagaceae</taxon>
        <taxon>Chitinophaga</taxon>
    </lineage>
</organism>
<dbReference type="EMBL" id="QCYK01000001">
    <property type="protein sequence ID" value="PUZ28652.1"/>
    <property type="molecule type" value="Genomic_DNA"/>
</dbReference>
<name>A0A2T7BLV5_9BACT</name>
<dbReference type="PROSITE" id="PS51352">
    <property type="entry name" value="THIOREDOXIN_2"/>
    <property type="match status" value="1"/>
</dbReference>
<dbReference type="InterPro" id="IPR050553">
    <property type="entry name" value="Thioredoxin_ResA/DsbE_sf"/>
</dbReference>
<dbReference type="GO" id="GO:0016209">
    <property type="term" value="F:antioxidant activity"/>
    <property type="evidence" value="ECO:0007669"/>
    <property type="project" value="InterPro"/>
</dbReference>
<dbReference type="InterPro" id="IPR013766">
    <property type="entry name" value="Thioredoxin_domain"/>
</dbReference>
<dbReference type="InterPro" id="IPR025380">
    <property type="entry name" value="DUF4369"/>
</dbReference>